<dbReference type="InterPro" id="IPR007110">
    <property type="entry name" value="Ig-like_dom"/>
</dbReference>
<dbReference type="EMBL" id="CAEY01001587">
    <property type="status" value="NOT_ANNOTATED_CDS"/>
    <property type="molecule type" value="Genomic_DNA"/>
</dbReference>
<keyword evidence="3" id="KW-1015">Disulfide bond</keyword>
<comment type="subcellular location">
    <subcellularLocation>
        <location evidence="1">Membrane</location>
        <topology evidence="1">Single-pass membrane protein</topology>
    </subcellularLocation>
</comment>
<dbReference type="STRING" id="32264.T1K5E0"/>
<dbReference type="AlphaFoldDB" id="T1K5E0"/>
<keyword evidence="4" id="KW-0812">Transmembrane</keyword>
<dbReference type="EnsemblMetazoa" id="tetur05g05930.1">
    <property type="protein sequence ID" value="tetur05g05930.1"/>
    <property type="gene ID" value="tetur05g05930"/>
</dbReference>
<keyword evidence="7" id="KW-1185">Reference proteome</keyword>
<dbReference type="Pfam" id="PF13927">
    <property type="entry name" value="Ig_3"/>
    <property type="match status" value="1"/>
</dbReference>
<dbReference type="InterPro" id="IPR013783">
    <property type="entry name" value="Ig-like_fold"/>
</dbReference>
<dbReference type="InterPro" id="IPR003598">
    <property type="entry name" value="Ig_sub2"/>
</dbReference>
<name>T1K5E0_TETUR</name>
<dbReference type="Pfam" id="PF08205">
    <property type="entry name" value="C2-set_2"/>
    <property type="match status" value="1"/>
</dbReference>
<keyword evidence="4" id="KW-1133">Transmembrane helix</keyword>
<dbReference type="Gene3D" id="2.60.40.10">
    <property type="entry name" value="Immunoglobulins"/>
    <property type="match status" value="3"/>
</dbReference>
<dbReference type="Proteomes" id="UP000015104">
    <property type="component" value="Unassembled WGS sequence"/>
</dbReference>
<evidence type="ECO:0000256" key="3">
    <source>
        <dbReference type="ARBA" id="ARBA00023157"/>
    </source>
</evidence>
<organism evidence="6 7">
    <name type="scientific">Tetranychus urticae</name>
    <name type="common">Two-spotted spider mite</name>
    <dbReference type="NCBI Taxonomy" id="32264"/>
    <lineage>
        <taxon>Eukaryota</taxon>
        <taxon>Metazoa</taxon>
        <taxon>Ecdysozoa</taxon>
        <taxon>Arthropoda</taxon>
        <taxon>Chelicerata</taxon>
        <taxon>Arachnida</taxon>
        <taxon>Acari</taxon>
        <taxon>Acariformes</taxon>
        <taxon>Trombidiformes</taxon>
        <taxon>Prostigmata</taxon>
        <taxon>Eleutherengona</taxon>
        <taxon>Raphignathae</taxon>
        <taxon>Tetranychoidea</taxon>
        <taxon>Tetranychidae</taxon>
        <taxon>Tetranychus</taxon>
    </lineage>
</organism>
<dbReference type="eggNOG" id="KOG3515">
    <property type="taxonomic scope" value="Eukaryota"/>
</dbReference>
<dbReference type="SUPFAM" id="SSF48726">
    <property type="entry name" value="Immunoglobulin"/>
    <property type="match status" value="3"/>
</dbReference>
<dbReference type="PROSITE" id="PS50835">
    <property type="entry name" value="IG_LIKE"/>
    <property type="match status" value="3"/>
</dbReference>
<evidence type="ECO:0000259" key="5">
    <source>
        <dbReference type="PROSITE" id="PS50835"/>
    </source>
</evidence>
<dbReference type="InterPro" id="IPR013162">
    <property type="entry name" value="CD80_C2-set"/>
</dbReference>
<dbReference type="SMART" id="SM00408">
    <property type="entry name" value="IGc2"/>
    <property type="match status" value="2"/>
</dbReference>
<evidence type="ECO:0000256" key="1">
    <source>
        <dbReference type="ARBA" id="ARBA00004167"/>
    </source>
</evidence>
<dbReference type="InterPro" id="IPR036179">
    <property type="entry name" value="Ig-like_dom_sf"/>
</dbReference>
<evidence type="ECO:0000313" key="6">
    <source>
        <dbReference type="EnsemblMetazoa" id="tetur05g05930.1"/>
    </source>
</evidence>
<feature type="transmembrane region" description="Helical" evidence="4">
    <location>
        <begin position="318"/>
        <end position="340"/>
    </location>
</feature>
<accession>T1K5E0</accession>
<keyword evidence="2 4" id="KW-0472">Membrane</keyword>
<evidence type="ECO:0000256" key="4">
    <source>
        <dbReference type="SAM" id="Phobius"/>
    </source>
</evidence>
<protein>
    <recommendedName>
        <fullName evidence="5">Ig-like domain-containing protein</fullName>
    </recommendedName>
</protein>
<proteinExistence type="predicted"/>
<sequence>MNERNVLPEEVIITDYKGLRVNQVIGPVDEGTDLVLYCDAFGKPEPSVSWWMSDYTLLDDTYYKSPRGSMRNELTLNSLNRSILMKEIICRASNTNLTRPKEESIFIDLNLRPLEVFLVPPDKQLSANKQVAFECRTIGSRPRPFISWWLDGDKVTPLSETTNGDTNVTINTAIFIFKSYNNGKFFSCRAENPNLDESSIDEGMILNIVYVPLLKLTLGPNIKGENIREGFDVYLECIINANPRVFETSWMFEGKPLISDPSKRIIISNQSLVLQNISKHSRGRYQCVGRNEEGLGTSNPLYLRVQSSTIADNEPVDWLIWLIAIVLITLMITILILIGLRLIGNKGPNQNQGFVSIDYEAHPIRQEDVKSSPQMISASFKGQETCDGYPTSTSIVYKLNTSSLHTTVDDIRYETGIETSDYPATMFLETTLFEGSIDEASMEKQFIPFGKINLTQTQSNGPDECSQISTNDYSLRHIYQQFTDNTIKDIPL</sequence>
<feature type="domain" description="Ig-like" evidence="5">
    <location>
        <begin position="113"/>
        <end position="201"/>
    </location>
</feature>
<dbReference type="SMART" id="SM00409">
    <property type="entry name" value="IG"/>
    <property type="match status" value="2"/>
</dbReference>
<dbReference type="PANTHER" id="PTHR23278:SF19">
    <property type="entry name" value="OBSCURIN"/>
    <property type="match status" value="1"/>
</dbReference>
<dbReference type="InterPro" id="IPR003599">
    <property type="entry name" value="Ig_sub"/>
</dbReference>
<feature type="domain" description="Ig-like" evidence="5">
    <location>
        <begin position="8"/>
        <end position="106"/>
    </location>
</feature>
<feature type="domain" description="Ig-like" evidence="5">
    <location>
        <begin position="212"/>
        <end position="304"/>
    </location>
</feature>
<dbReference type="PANTHER" id="PTHR23278">
    <property type="entry name" value="SIDESTEP PROTEIN"/>
    <property type="match status" value="1"/>
</dbReference>
<dbReference type="GO" id="GO:0016020">
    <property type="term" value="C:membrane"/>
    <property type="evidence" value="ECO:0007669"/>
    <property type="project" value="UniProtKB-SubCell"/>
</dbReference>
<reference evidence="7" key="1">
    <citation type="submission" date="2011-08" db="EMBL/GenBank/DDBJ databases">
        <authorList>
            <person name="Rombauts S."/>
        </authorList>
    </citation>
    <scope>NUCLEOTIDE SEQUENCE</scope>
    <source>
        <strain evidence="7">London</strain>
    </source>
</reference>
<evidence type="ECO:0000313" key="7">
    <source>
        <dbReference type="Proteomes" id="UP000015104"/>
    </source>
</evidence>
<evidence type="ECO:0000256" key="2">
    <source>
        <dbReference type="ARBA" id="ARBA00023136"/>
    </source>
</evidence>
<reference evidence="6" key="2">
    <citation type="submission" date="2015-06" db="UniProtKB">
        <authorList>
            <consortium name="EnsemblMetazoa"/>
        </authorList>
    </citation>
    <scope>IDENTIFICATION</scope>
</reference>
<dbReference type="HOGENOM" id="CLU_046476_0_0_1"/>